<sequence length="144" mass="16579">MAHISQAEWEVMRVVWTKEETTSKEIVSILQDKQGWSVSTIKTLLARLVEKEHLKTRKVGNRFFYQADLSEKEAIHEEIQQVFDRFCLTKHQAVLYQLIKETPMTLSDIKAMEVLLLAKKGSAVDEVTCNCIKGQCQCLEHLEG</sequence>
<reference evidence="5 6" key="1">
    <citation type="submission" date="2024-06" db="EMBL/GenBank/DDBJ databases">
        <title>Genomic Encyclopedia of Type Strains, Phase IV (KMG-IV): sequencing the most valuable type-strain genomes for metagenomic binning, comparative biology and taxonomic classification.</title>
        <authorList>
            <person name="Goeker M."/>
        </authorList>
    </citation>
    <scope>NUCLEOTIDE SEQUENCE [LARGE SCALE GENOMIC DNA]</scope>
    <source>
        <strain evidence="5 6">DSM 28302</strain>
    </source>
</reference>
<dbReference type="InterPro" id="IPR014071">
    <property type="entry name" value="Cu_transp_CopY/TcrY"/>
</dbReference>
<protein>
    <submittedName>
        <fullName evidence="5">CopY/TcrY family copper transport repressor</fullName>
    </submittedName>
</protein>
<organism evidence="5 6">
    <name type="scientific">Streptococcus porcorum</name>
    <dbReference type="NCBI Taxonomy" id="701526"/>
    <lineage>
        <taxon>Bacteria</taxon>
        <taxon>Bacillati</taxon>
        <taxon>Bacillota</taxon>
        <taxon>Bacilli</taxon>
        <taxon>Lactobacillales</taxon>
        <taxon>Streptococcaceae</taxon>
        <taxon>Streptococcus</taxon>
    </lineage>
</organism>
<evidence type="ECO:0000313" key="6">
    <source>
        <dbReference type="Proteomes" id="UP001549037"/>
    </source>
</evidence>
<dbReference type="NCBIfam" id="TIGR02698">
    <property type="entry name" value="CopY_TcrY"/>
    <property type="match status" value="1"/>
</dbReference>
<evidence type="ECO:0000256" key="3">
    <source>
        <dbReference type="ARBA" id="ARBA00023125"/>
    </source>
</evidence>
<dbReference type="PIRSF" id="PIRSF019455">
    <property type="entry name" value="CopR_AtkY"/>
    <property type="match status" value="1"/>
</dbReference>
<gene>
    <name evidence="5" type="ORF">ABID28_001477</name>
</gene>
<dbReference type="InterPro" id="IPR036388">
    <property type="entry name" value="WH-like_DNA-bd_sf"/>
</dbReference>
<dbReference type="SUPFAM" id="SSF46785">
    <property type="entry name" value="Winged helix' DNA-binding domain"/>
    <property type="match status" value="1"/>
</dbReference>
<dbReference type="EMBL" id="JBEPLN010000027">
    <property type="protein sequence ID" value="MET3634817.1"/>
    <property type="molecule type" value="Genomic_DNA"/>
</dbReference>
<dbReference type="Gene3D" id="1.10.10.10">
    <property type="entry name" value="Winged helix-like DNA-binding domain superfamily/Winged helix DNA-binding domain"/>
    <property type="match status" value="1"/>
</dbReference>
<comment type="caution">
    <text evidence="5">The sequence shown here is derived from an EMBL/GenBank/DDBJ whole genome shotgun (WGS) entry which is preliminary data.</text>
</comment>
<evidence type="ECO:0000256" key="2">
    <source>
        <dbReference type="ARBA" id="ARBA00023015"/>
    </source>
</evidence>
<dbReference type="RefSeq" id="WP_354369485.1">
    <property type="nucleotide sequence ID" value="NZ_JBEPLN010000027.1"/>
</dbReference>
<comment type="similarity">
    <text evidence="1">Belongs to the BlaI transcriptional regulatory family.</text>
</comment>
<proteinExistence type="inferred from homology"/>
<accession>A0ABV2JGC8</accession>
<dbReference type="InterPro" id="IPR036390">
    <property type="entry name" value="WH_DNA-bd_sf"/>
</dbReference>
<dbReference type="Pfam" id="PF03965">
    <property type="entry name" value="Penicillinase_R"/>
    <property type="match status" value="1"/>
</dbReference>
<keyword evidence="4" id="KW-0804">Transcription</keyword>
<evidence type="ECO:0000256" key="4">
    <source>
        <dbReference type="ARBA" id="ARBA00023163"/>
    </source>
</evidence>
<evidence type="ECO:0000256" key="1">
    <source>
        <dbReference type="ARBA" id="ARBA00011046"/>
    </source>
</evidence>
<dbReference type="Proteomes" id="UP001549037">
    <property type="component" value="Unassembled WGS sequence"/>
</dbReference>
<keyword evidence="6" id="KW-1185">Reference proteome</keyword>
<keyword evidence="2" id="KW-0805">Transcription regulation</keyword>
<name>A0ABV2JGC8_9STRE</name>
<keyword evidence="3" id="KW-0238">DNA-binding</keyword>
<dbReference type="InterPro" id="IPR005650">
    <property type="entry name" value="BlaI_family"/>
</dbReference>
<evidence type="ECO:0000313" key="5">
    <source>
        <dbReference type="EMBL" id="MET3634817.1"/>
    </source>
</evidence>